<evidence type="ECO:0008006" key="4">
    <source>
        <dbReference type="Google" id="ProtNLM"/>
    </source>
</evidence>
<dbReference type="Gene3D" id="3.60.10.10">
    <property type="entry name" value="Endonuclease/exonuclease/phosphatase"/>
    <property type="match status" value="1"/>
</dbReference>
<sequence>MDEQTINLVNVYPPNTDVERRTFFLILELFIARENETIFGGDFNSIMDNRLDKLGRDPNSRQAATYFLRPFYERYDLCDIWREQRKDERNYTWTGRMTSNHLFIPTRTDFFLTSRALNQFITAVEIKPYAHSDHDCITLEIDFDKVHRGLAIGILIMICLATLFSTRKLSSFGQVARKNLKTFLIL</sequence>
<evidence type="ECO:0000313" key="2">
    <source>
        <dbReference type="EMBL" id="CAH3196428.1"/>
    </source>
</evidence>
<gene>
    <name evidence="2" type="ORF">PEVE_00032597</name>
</gene>
<accession>A0ABN8SZP0</accession>
<dbReference type="InterPro" id="IPR036691">
    <property type="entry name" value="Endo/exonu/phosph_ase_sf"/>
</dbReference>
<dbReference type="EMBL" id="CALNXI010004765">
    <property type="protein sequence ID" value="CAH3196428.1"/>
    <property type="molecule type" value="Genomic_DNA"/>
</dbReference>
<protein>
    <recommendedName>
        <fullName evidence="4">Endonuclease/exonuclease/phosphatase domain-containing protein</fullName>
    </recommendedName>
</protein>
<reference evidence="2 3" key="1">
    <citation type="submission" date="2022-05" db="EMBL/GenBank/DDBJ databases">
        <authorList>
            <consortium name="Genoscope - CEA"/>
            <person name="William W."/>
        </authorList>
    </citation>
    <scope>NUCLEOTIDE SEQUENCE [LARGE SCALE GENOMIC DNA]</scope>
</reference>
<proteinExistence type="predicted"/>
<keyword evidence="1" id="KW-1133">Transmembrane helix</keyword>
<keyword evidence="1" id="KW-0812">Transmembrane</keyword>
<name>A0ABN8SZP0_9CNID</name>
<comment type="caution">
    <text evidence="2">The sequence shown here is derived from an EMBL/GenBank/DDBJ whole genome shotgun (WGS) entry which is preliminary data.</text>
</comment>
<dbReference type="Proteomes" id="UP001159427">
    <property type="component" value="Unassembled WGS sequence"/>
</dbReference>
<keyword evidence="1" id="KW-0472">Membrane</keyword>
<feature type="transmembrane region" description="Helical" evidence="1">
    <location>
        <begin position="146"/>
        <end position="164"/>
    </location>
</feature>
<dbReference type="SUPFAM" id="SSF56219">
    <property type="entry name" value="DNase I-like"/>
    <property type="match status" value="1"/>
</dbReference>
<keyword evidence="3" id="KW-1185">Reference proteome</keyword>
<evidence type="ECO:0000256" key="1">
    <source>
        <dbReference type="SAM" id="Phobius"/>
    </source>
</evidence>
<organism evidence="2 3">
    <name type="scientific">Porites evermanni</name>
    <dbReference type="NCBI Taxonomy" id="104178"/>
    <lineage>
        <taxon>Eukaryota</taxon>
        <taxon>Metazoa</taxon>
        <taxon>Cnidaria</taxon>
        <taxon>Anthozoa</taxon>
        <taxon>Hexacorallia</taxon>
        <taxon>Scleractinia</taxon>
        <taxon>Fungiina</taxon>
        <taxon>Poritidae</taxon>
        <taxon>Porites</taxon>
    </lineage>
</organism>
<evidence type="ECO:0000313" key="3">
    <source>
        <dbReference type="Proteomes" id="UP001159427"/>
    </source>
</evidence>